<reference evidence="2 3" key="1">
    <citation type="submission" date="2019-08" db="EMBL/GenBank/DDBJ databases">
        <title>Five species of Acinetobacter isolated from floral nectar and animal pollinators.</title>
        <authorList>
            <person name="Hendry T.A."/>
        </authorList>
    </citation>
    <scope>NUCLEOTIDE SEQUENCE [LARGE SCALE GENOMIC DNA]</scope>
    <source>
        <strain evidence="2 3">MD18.27</strain>
    </source>
</reference>
<sequence>MIKLFIKLFGVFSIISLPTIYAQSFEIQDGSKQYNAFINTTCEQELCDAKAEIELFKKGQKTVFQKFHSDELTMYLDNNSKPSANVVQIYGEQSPLIFGDFNFDGTEDVAIRNGNDGAYGGPVYDIYVFNKTKHKFVFSKELSSLTQENLGMFTIDEARKRIITFNKSGCCYHTTSEYIVVPKKDLLLVEETIQEATENKVTVTSRQLIHGKWREKVKYFNQ</sequence>
<evidence type="ECO:0000313" key="2">
    <source>
        <dbReference type="EMBL" id="MEB5477876.1"/>
    </source>
</evidence>
<keyword evidence="1" id="KW-0732">Signal</keyword>
<comment type="caution">
    <text evidence="2">The sequence shown here is derived from an EMBL/GenBank/DDBJ whole genome shotgun (WGS) entry which is preliminary data.</text>
</comment>
<evidence type="ECO:0000313" key="3">
    <source>
        <dbReference type="Proteomes" id="UP001339883"/>
    </source>
</evidence>
<feature type="signal peptide" evidence="1">
    <location>
        <begin position="1"/>
        <end position="22"/>
    </location>
</feature>
<dbReference type="Proteomes" id="UP001339883">
    <property type="component" value="Unassembled WGS sequence"/>
</dbReference>
<evidence type="ECO:0000256" key="1">
    <source>
        <dbReference type="SAM" id="SignalP"/>
    </source>
</evidence>
<proteinExistence type="predicted"/>
<dbReference type="InterPro" id="IPR058087">
    <property type="entry name" value="XAC2610_dom"/>
</dbReference>
<dbReference type="EMBL" id="VTDN01000019">
    <property type="protein sequence ID" value="MEB5477876.1"/>
    <property type="molecule type" value="Genomic_DNA"/>
</dbReference>
<accession>A0ABU6DWM4</accession>
<protein>
    <recommendedName>
        <fullName evidence="4">VCBS repeat-containing protein</fullName>
    </recommendedName>
</protein>
<keyword evidence="3" id="KW-1185">Reference proteome</keyword>
<gene>
    <name evidence="2" type="ORF">I2F25_12660</name>
</gene>
<dbReference type="NCBIfam" id="NF047539">
    <property type="entry name" value="XAC2610_fam"/>
    <property type="match status" value="1"/>
</dbReference>
<organism evidence="2 3">
    <name type="scientific">Acinetobacter pollinis</name>
    <dbReference type="NCBI Taxonomy" id="2605270"/>
    <lineage>
        <taxon>Bacteria</taxon>
        <taxon>Pseudomonadati</taxon>
        <taxon>Pseudomonadota</taxon>
        <taxon>Gammaproteobacteria</taxon>
        <taxon>Moraxellales</taxon>
        <taxon>Moraxellaceae</taxon>
        <taxon>Acinetobacter</taxon>
    </lineage>
</organism>
<name>A0ABU6DWM4_9GAMM</name>
<feature type="chain" id="PRO_5047141435" description="VCBS repeat-containing protein" evidence="1">
    <location>
        <begin position="23"/>
        <end position="222"/>
    </location>
</feature>
<evidence type="ECO:0008006" key="4">
    <source>
        <dbReference type="Google" id="ProtNLM"/>
    </source>
</evidence>